<evidence type="ECO:0000313" key="3">
    <source>
        <dbReference type="EMBL" id="ODR97982.1"/>
    </source>
</evidence>
<feature type="chain" id="PRO_5009138685" evidence="2">
    <location>
        <begin position="36"/>
        <end position="154"/>
    </location>
</feature>
<protein>
    <submittedName>
        <fullName evidence="3">Uncharacterized protein</fullName>
    </submittedName>
</protein>
<evidence type="ECO:0000256" key="1">
    <source>
        <dbReference type="SAM" id="MobiDB-lite"/>
    </source>
</evidence>
<reference evidence="3 4" key="1">
    <citation type="journal article" date="2016" name="Environ. Microbiol.">
        <title>New Methyloceanibacter diversity from North Sea sediments includes methanotroph containing solely the soluble methane monooxygenase.</title>
        <authorList>
            <person name="Vekeman B."/>
            <person name="Kerckhof F.M."/>
            <person name="Cremers G."/>
            <person name="de Vos P."/>
            <person name="Vandamme P."/>
            <person name="Boon N."/>
            <person name="Op den Camp H.J."/>
            <person name="Heylen K."/>
        </authorList>
    </citation>
    <scope>NUCLEOTIDE SEQUENCE [LARGE SCALE GENOMIC DNA]</scope>
    <source>
        <strain evidence="3 4">R-67174</strain>
    </source>
</reference>
<gene>
    <name evidence="3" type="ORF">AUC68_10745</name>
</gene>
<feature type="compositionally biased region" description="Basic and acidic residues" evidence="1">
    <location>
        <begin position="62"/>
        <end position="71"/>
    </location>
</feature>
<dbReference type="AlphaFoldDB" id="A0A1E3VWT6"/>
<proteinExistence type="predicted"/>
<dbReference type="PROSITE" id="PS51257">
    <property type="entry name" value="PROKAR_LIPOPROTEIN"/>
    <property type="match status" value="1"/>
</dbReference>
<organism evidence="3 4">
    <name type="scientific">Methyloceanibacter methanicus</name>
    <dbReference type="NCBI Taxonomy" id="1774968"/>
    <lineage>
        <taxon>Bacteria</taxon>
        <taxon>Pseudomonadati</taxon>
        <taxon>Pseudomonadota</taxon>
        <taxon>Alphaproteobacteria</taxon>
        <taxon>Hyphomicrobiales</taxon>
        <taxon>Hyphomicrobiaceae</taxon>
        <taxon>Methyloceanibacter</taxon>
    </lineage>
</organism>
<dbReference type="STRING" id="1774968.AUC68_10745"/>
<keyword evidence="4" id="KW-1185">Reference proteome</keyword>
<evidence type="ECO:0000313" key="4">
    <source>
        <dbReference type="Proteomes" id="UP000094501"/>
    </source>
</evidence>
<name>A0A1E3VWT6_9HYPH</name>
<comment type="caution">
    <text evidence="3">The sequence shown here is derived from an EMBL/GenBank/DDBJ whole genome shotgun (WGS) entry which is preliminary data.</text>
</comment>
<keyword evidence="2" id="KW-0732">Signal</keyword>
<sequence length="154" mass="16458">MAAFRTGRLLSAPLQHIFAASCLAAGLLITPAASAEDGQTSTQKEFSEFDLAPVDANALEDALSKDKKDGQFEQTIPATESMKELFEEPAGKSSERSAAKQADDEDQCADTDGGVATVKACTALIEAGETDPAYYYNRGDAYRAWVTMTPHSRT</sequence>
<dbReference type="EMBL" id="LPWG01000014">
    <property type="protein sequence ID" value="ODR97982.1"/>
    <property type="molecule type" value="Genomic_DNA"/>
</dbReference>
<accession>A0A1E3VWT6</accession>
<feature type="signal peptide" evidence="2">
    <location>
        <begin position="1"/>
        <end position="35"/>
    </location>
</feature>
<feature type="region of interest" description="Disordered" evidence="1">
    <location>
        <begin position="62"/>
        <end position="112"/>
    </location>
</feature>
<dbReference type="Proteomes" id="UP000094501">
    <property type="component" value="Unassembled WGS sequence"/>
</dbReference>
<evidence type="ECO:0000256" key="2">
    <source>
        <dbReference type="SAM" id="SignalP"/>
    </source>
</evidence>
<feature type="compositionally biased region" description="Basic and acidic residues" evidence="1">
    <location>
        <begin position="81"/>
        <end position="102"/>
    </location>
</feature>